<dbReference type="Proteomes" id="UP000285326">
    <property type="component" value="Unassembled WGS sequence"/>
</dbReference>
<sequence>MTGVHSDLSSWRLDQRLRTVDSLVMSKNKDQPLSPERNAIWDLDSRLSNVKVENDSHSSSASTAEFDFSSETHENQESPNSSCCSSRIAELDDTSDIALQSKEYECLKSFRFNDEVQPTLTRYQISKTRSLSVRRAVDESIASIEAANLELLSRAQIAEESTRILMQQNTELQNTIDQFKRQNLPQKNRCPSSSREFSHRSRPSLNMPRNYPSVPLHQKSSSFSASVMRPTDSLDYYDSKPYPLYDQQEKNYYVTPIAPERKSSSIARDSTYDTLSQQSQPLNTPQNSSSSRLWFRRKNSTETGHAQGNKSVPTVKTPKTSSAENQSHFSHSINKISSPIPGSVQHHPVLLEGTNLSNPNRLKFISLEEARRRVKNSPPT</sequence>
<reference evidence="2 3" key="1">
    <citation type="journal article" date="2018" name="BMC Genomics">
        <title>Comparative genome analyses reveal sequence features reflecting distinct modes of host-adaptation between dicot and monocot powdery mildew.</title>
        <authorList>
            <person name="Wu Y."/>
            <person name="Ma X."/>
            <person name="Pan Z."/>
            <person name="Kale S.D."/>
            <person name="Song Y."/>
            <person name="King H."/>
            <person name="Zhang Q."/>
            <person name="Presley C."/>
            <person name="Deng X."/>
            <person name="Wei C.I."/>
            <person name="Xiao S."/>
        </authorList>
    </citation>
    <scope>NUCLEOTIDE SEQUENCE [LARGE SCALE GENOMIC DNA]</scope>
    <source>
        <strain evidence="2">UMSG1</strain>
    </source>
</reference>
<organism evidence="2 3">
    <name type="scientific">Golovinomyces cichoracearum</name>
    <dbReference type="NCBI Taxonomy" id="62708"/>
    <lineage>
        <taxon>Eukaryota</taxon>
        <taxon>Fungi</taxon>
        <taxon>Dikarya</taxon>
        <taxon>Ascomycota</taxon>
        <taxon>Pezizomycotina</taxon>
        <taxon>Leotiomycetes</taxon>
        <taxon>Erysiphales</taxon>
        <taxon>Erysiphaceae</taxon>
        <taxon>Golovinomyces</taxon>
    </lineage>
</organism>
<dbReference type="AlphaFoldDB" id="A0A420J0H1"/>
<gene>
    <name evidence="2" type="ORF">GcM1_195022</name>
</gene>
<evidence type="ECO:0000313" key="2">
    <source>
        <dbReference type="EMBL" id="RKF80248.1"/>
    </source>
</evidence>
<feature type="region of interest" description="Disordered" evidence="1">
    <location>
        <begin position="261"/>
        <end position="329"/>
    </location>
</feature>
<evidence type="ECO:0000256" key="1">
    <source>
        <dbReference type="SAM" id="MobiDB-lite"/>
    </source>
</evidence>
<accession>A0A420J0H1</accession>
<feature type="compositionally biased region" description="Polar residues" evidence="1">
    <location>
        <begin position="301"/>
        <end position="329"/>
    </location>
</feature>
<dbReference type="EMBL" id="MCBS01019542">
    <property type="protein sequence ID" value="RKF80248.1"/>
    <property type="molecule type" value="Genomic_DNA"/>
</dbReference>
<proteinExistence type="predicted"/>
<feature type="compositionally biased region" description="Polar residues" evidence="1">
    <location>
        <begin position="264"/>
        <end position="292"/>
    </location>
</feature>
<feature type="region of interest" description="Disordered" evidence="1">
    <location>
        <begin position="52"/>
        <end position="84"/>
    </location>
</feature>
<name>A0A420J0H1_9PEZI</name>
<feature type="compositionally biased region" description="Polar residues" evidence="1">
    <location>
        <begin position="183"/>
        <end position="195"/>
    </location>
</feature>
<evidence type="ECO:0000313" key="3">
    <source>
        <dbReference type="Proteomes" id="UP000285326"/>
    </source>
</evidence>
<comment type="caution">
    <text evidence="2">The sequence shown here is derived from an EMBL/GenBank/DDBJ whole genome shotgun (WGS) entry which is preliminary data.</text>
</comment>
<protein>
    <submittedName>
        <fullName evidence="2">Uncharacterized protein</fullName>
    </submittedName>
</protein>
<feature type="region of interest" description="Disordered" evidence="1">
    <location>
        <begin position="183"/>
        <end position="228"/>
    </location>
</feature>